<keyword evidence="1" id="KW-1133">Transmembrane helix</keyword>
<evidence type="ECO:0000313" key="3">
    <source>
        <dbReference type="EMBL" id="SIN59654.1"/>
    </source>
</evidence>
<dbReference type="Gene3D" id="1.20.5.160">
    <property type="entry name" value="Bacterial aa3 type cytochrome c oxidase subunit IV"/>
    <property type="match status" value="1"/>
</dbReference>
<gene>
    <name evidence="3" type="ORF">SAMN02745824_0183</name>
</gene>
<dbReference type="STRING" id="1123272.SAMN02745824_0183"/>
<proteinExistence type="predicted"/>
<evidence type="ECO:0000256" key="1">
    <source>
        <dbReference type="SAM" id="Phobius"/>
    </source>
</evidence>
<dbReference type="Pfam" id="PF07835">
    <property type="entry name" value="COX4_pro_2"/>
    <property type="match status" value="1"/>
</dbReference>
<dbReference type="SUPFAM" id="SSF81469">
    <property type="entry name" value="Bacterial aa3 type cytochrome c oxidase subunit IV"/>
    <property type="match status" value="1"/>
</dbReference>
<name>A0A1N6CMQ7_9SPHN</name>
<evidence type="ECO:0000313" key="4">
    <source>
        <dbReference type="Proteomes" id="UP000185192"/>
    </source>
</evidence>
<evidence type="ECO:0000259" key="2">
    <source>
        <dbReference type="Pfam" id="PF07835"/>
    </source>
</evidence>
<feature type="transmembrane region" description="Helical" evidence="1">
    <location>
        <begin position="20"/>
        <end position="39"/>
    </location>
</feature>
<dbReference type="InterPro" id="IPR012422">
    <property type="entry name" value="Cyt_c_oxidase_su4_bac-aa3"/>
</dbReference>
<reference evidence="4" key="1">
    <citation type="submission" date="2016-11" db="EMBL/GenBank/DDBJ databases">
        <authorList>
            <person name="Varghese N."/>
            <person name="Submissions S."/>
        </authorList>
    </citation>
    <scope>NUCLEOTIDE SEQUENCE [LARGE SCALE GENOMIC DNA]</scope>
    <source>
        <strain evidence="4">DSM 22363</strain>
    </source>
</reference>
<dbReference type="AlphaFoldDB" id="A0A1N6CMQ7"/>
<organism evidence="3 4">
    <name type="scientific">Parasphingorhabdus marina DSM 22363</name>
    <dbReference type="NCBI Taxonomy" id="1123272"/>
    <lineage>
        <taxon>Bacteria</taxon>
        <taxon>Pseudomonadati</taxon>
        <taxon>Pseudomonadota</taxon>
        <taxon>Alphaproteobacteria</taxon>
        <taxon>Sphingomonadales</taxon>
        <taxon>Sphingomonadaceae</taxon>
        <taxon>Parasphingorhabdus</taxon>
    </lineage>
</organism>
<sequence length="41" mass="4473">MASDNNMKSAEETYSGFLSWLKIGTIITAIVTILVIILITT</sequence>
<feature type="domain" description="Cytochrome c oxidase subunit IV bacterial aa3 type" evidence="2">
    <location>
        <begin position="5"/>
        <end position="38"/>
    </location>
</feature>
<protein>
    <submittedName>
        <fullName evidence="3">Aa3 type cytochrome c oxidase subunit IV</fullName>
    </submittedName>
</protein>
<keyword evidence="1" id="KW-0472">Membrane</keyword>
<keyword evidence="1" id="KW-0812">Transmembrane</keyword>
<dbReference type="EMBL" id="FSQW01000001">
    <property type="protein sequence ID" value="SIN59654.1"/>
    <property type="molecule type" value="Genomic_DNA"/>
</dbReference>
<keyword evidence="4" id="KW-1185">Reference proteome</keyword>
<accession>A0A1N6CMQ7</accession>
<dbReference type="Proteomes" id="UP000185192">
    <property type="component" value="Unassembled WGS sequence"/>
</dbReference>
<dbReference type="InterPro" id="IPR036596">
    <property type="entry name" value="Cyt-C_aa3_sf"/>
</dbReference>